<dbReference type="InterPro" id="IPR025724">
    <property type="entry name" value="GAG-pre-integrase_dom"/>
</dbReference>
<comment type="catalytic activity">
    <reaction evidence="21">
        <text>DNA(n) + a 2'-deoxyribonucleoside 5'-triphosphate = DNA(n+1) + diphosphate</text>
        <dbReference type="Rhea" id="RHEA:22508"/>
        <dbReference type="Rhea" id="RHEA-COMP:17339"/>
        <dbReference type="Rhea" id="RHEA-COMP:17340"/>
        <dbReference type="ChEBI" id="CHEBI:33019"/>
        <dbReference type="ChEBI" id="CHEBI:61560"/>
        <dbReference type="ChEBI" id="CHEBI:173112"/>
        <dbReference type="EC" id="2.7.7.7"/>
    </reaction>
</comment>
<evidence type="ECO:0000256" key="9">
    <source>
        <dbReference type="ARBA" id="ARBA00022759"/>
    </source>
</evidence>
<accession>A0A1W5CV73</accession>
<evidence type="ECO:0000256" key="10">
    <source>
        <dbReference type="ARBA" id="ARBA00022801"/>
    </source>
</evidence>
<dbReference type="EMBL" id="FWEW01000400">
    <property type="protein sequence ID" value="SLM34763.1"/>
    <property type="molecule type" value="Genomic_DNA"/>
</dbReference>
<dbReference type="AlphaFoldDB" id="A0A1W5CV73"/>
<evidence type="ECO:0000256" key="15">
    <source>
        <dbReference type="ARBA" id="ARBA00022918"/>
    </source>
</evidence>
<dbReference type="PANTHER" id="PTHR42648">
    <property type="entry name" value="TRANSPOSASE, PUTATIVE-RELATED"/>
    <property type="match status" value="1"/>
</dbReference>
<dbReference type="InterPro" id="IPR039537">
    <property type="entry name" value="Retrotran_Ty1/copia-like"/>
</dbReference>
<comment type="function">
    <text evidence="1">The aspartyl protease (PR) mediates the proteolytic cleavages of the Gag and Gag-Pol polyproteins after assembly of the VLP.</text>
</comment>
<evidence type="ECO:0000256" key="4">
    <source>
        <dbReference type="ARBA" id="ARBA00022670"/>
    </source>
</evidence>
<feature type="compositionally biased region" description="Basic residues" evidence="22">
    <location>
        <begin position="86"/>
        <end position="99"/>
    </location>
</feature>
<evidence type="ECO:0000256" key="7">
    <source>
        <dbReference type="ARBA" id="ARBA00022723"/>
    </source>
</evidence>
<dbReference type="GO" id="GO:0008233">
    <property type="term" value="F:peptidase activity"/>
    <property type="evidence" value="ECO:0007669"/>
    <property type="project" value="UniProtKB-KW"/>
</dbReference>
<dbReference type="GO" id="GO:0015074">
    <property type="term" value="P:DNA integration"/>
    <property type="evidence" value="ECO:0007669"/>
    <property type="project" value="UniProtKB-KW"/>
</dbReference>
<dbReference type="GO" id="GO:0032196">
    <property type="term" value="P:transposition"/>
    <property type="evidence" value="ECO:0007669"/>
    <property type="project" value="UniProtKB-KW"/>
</dbReference>
<reference evidence="25" key="1">
    <citation type="submission" date="2017-03" db="EMBL/GenBank/DDBJ databases">
        <authorList>
            <person name="Sharma R."/>
            <person name="Thines M."/>
        </authorList>
    </citation>
    <scope>NUCLEOTIDE SEQUENCE [LARGE SCALE GENOMIC DNA]</scope>
</reference>
<dbReference type="Pfam" id="PF25597">
    <property type="entry name" value="SH3_retrovirus"/>
    <property type="match status" value="1"/>
</dbReference>
<keyword evidence="8" id="KW-0547">Nucleotide-binding</keyword>
<organism evidence="24 25">
    <name type="scientific">Lasallia pustulata</name>
    <dbReference type="NCBI Taxonomy" id="136370"/>
    <lineage>
        <taxon>Eukaryota</taxon>
        <taxon>Fungi</taxon>
        <taxon>Dikarya</taxon>
        <taxon>Ascomycota</taxon>
        <taxon>Pezizomycotina</taxon>
        <taxon>Lecanoromycetes</taxon>
        <taxon>OSLEUM clade</taxon>
        <taxon>Umbilicariomycetidae</taxon>
        <taxon>Umbilicariales</taxon>
        <taxon>Umbilicariaceae</taxon>
        <taxon>Lasallia</taxon>
    </lineage>
</organism>
<dbReference type="Gene3D" id="3.30.420.10">
    <property type="entry name" value="Ribonuclease H-like superfamily/Ribonuclease H"/>
    <property type="match status" value="1"/>
</dbReference>
<keyword evidence="16" id="KW-0239">DNA-directed DNA polymerase</keyword>
<evidence type="ECO:0000256" key="18">
    <source>
        <dbReference type="ARBA" id="ARBA00023125"/>
    </source>
</evidence>
<evidence type="ECO:0000256" key="13">
    <source>
        <dbReference type="ARBA" id="ARBA00022884"/>
    </source>
</evidence>
<keyword evidence="5" id="KW-0548">Nucleotidyltransferase</keyword>
<evidence type="ECO:0000256" key="21">
    <source>
        <dbReference type="ARBA" id="ARBA00049244"/>
    </source>
</evidence>
<keyword evidence="11" id="KW-0067">ATP-binding</keyword>
<evidence type="ECO:0000256" key="16">
    <source>
        <dbReference type="ARBA" id="ARBA00022932"/>
    </source>
</evidence>
<evidence type="ECO:0000256" key="5">
    <source>
        <dbReference type="ARBA" id="ARBA00022695"/>
    </source>
</evidence>
<evidence type="ECO:0000259" key="23">
    <source>
        <dbReference type="PROSITE" id="PS50994"/>
    </source>
</evidence>
<evidence type="ECO:0000256" key="12">
    <source>
        <dbReference type="ARBA" id="ARBA00022842"/>
    </source>
</evidence>
<protein>
    <submittedName>
        <fullName evidence="24">Ribonuclease H-like domain</fullName>
    </submittedName>
</protein>
<dbReference type="GO" id="GO:0003964">
    <property type="term" value="F:RNA-directed DNA polymerase activity"/>
    <property type="evidence" value="ECO:0007669"/>
    <property type="project" value="UniProtKB-KW"/>
</dbReference>
<keyword evidence="16" id="KW-0808">Transferase</keyword>
<evidence type="ECO:0000256" key="11">
    <source>
        <dbReference type="ARBA" id="ARBA00022840"/>
    </source>
</evidence>
<keyword evidence="17" id="KW-0917">Virion maturation</keyword>
<dbReference type="GO" id="GO:0006310">
    <property type="term" value="P:DNA recombination"/>
    <property type="evidence" value="ECO:0007669"/>
    <property type="project" value="UniProtKB-KW"/>
</dbReference>
<sequence length="748" mass="82949">MPAEGETPQLPVTFDITALKAINKERRIASQEEERTPAQGFLMAPRVSGNEAVLTVKHCTGCGKNYHTVDKCWDTHPDLKKDAEKRRGRGPPKGNKRKRDNGPSESLHFMAIEGSTAELEEVWAVDTGCTQHVTCQRDYFVEYHDLPHALLIEGIGGIKLRPLGRGTVVITCIVKDRPVSVHLHDVLHCPDIGVNLVLVSRMLQKDAKVSFDQKGCHITFCGTTVSANKHRGLFLLNQWTQKPLALAAYGLTDPRLGIWHERMGHLGEQNLKKLQDLATGVTLTNPGTNSCTCEPCVFGQMKEKPHSSHNTRGAYPMEFVHMDICGPFPFLGNKGERFWATYLDDATQICEVVAVKHKNKAFPLFKQFLAQNERPEKMCHRVRIDPGGEYSSKEMEAWCAEKGIALEVTTTEQHQQNGAAEVLNRITMDKLHSTLLSLEVNKKWWPEILRAVCYLCNRSPSSVINKTPYKAWFNEKPDLSHIRTLGSTAYALKPERKCRKLADTKAIKCVLLGYKGSQIYRLLTPFGSVICTSNVHFQEKRAAVNDGNQPIKRTVPTGGAPVAENNPAVGAAVPVPGEEIDISEPATAPLPTGNNPSMGNNPALHLDEGNNPVPFLGEPLPPQNSAEVGTNGNYIAEGTLDEDTIVVDSGANQTPNEDTIVVSSRPSLQNVLTNHKYLHVPDPATRKTRHSRGLWALLSQATPEPYEPKTYKEAINDTFWPLWEKSIKDKFDSLVANNTWKLVDPPPD</sequence>
<keyword evidence="15" id="KW-0695">RNA-directed DNA polymerase</keyword>
<dbReference type="GO" id="GO:0046872">
    <property type="term" value="F:metal ion binding"/>
    <property type="evidence" value="ECO:0007669"/>
    <property type="project" value="UniProtKB-KW"/>
</dbReference>
<proteinExistence type="predicted"/>
<keyword evidence="19" id="KW-0233">DNA recombination</keyword>
<comment type="catalytic activity">
    <reaction evidence="20">
        <text>DNA(n) + a 2'-deoxyribonucleoside 5'-triphosphate = DNA(n+1) + diphosphate</text>
        <dbReference type="Rhea" id="RHEA:22508"/>
        <dbReference type="Rhea" id="RHEA-COMP:17339"/>
        <dbReference type="Rhea" id="RHEA-COMP:17340"/>
        <dbReference type="ChEBI" id="CHEBI:33019"/>
        <dbReference type="ChEBI" id="CHEBI:61560"/>
        <dbReference type="ChEBI" id="CHEBI:173112"/>
        <dbReference type="EC" id="2.7.7.49"/>
    </reaction>
</comment>
<dbReference type="Pfam" id="PF22936">
    <property type="entry name" value="Pol_BBD"/>
    <property type="match status" value="1"/>
</dbReference>
<keyword evidence="2" id="KW-0815">Transposition</keyword>
<evidence type="ECO:0000256" key="8">
    <source>
        <dbReference type="ARBA" id="ARBA00022741"/>
    </source>
</evidence>
<dbReference type="Pfam" id="PF13976">
    <property type="entry name" value="gag_pre-integrs"/>
    <property type="match status" value="1"/>
</dbReference>
<evidence type="ECO:0000256" key="20">
    <source>
        <dbReference type="ARBA" id="ARBA00048173"/>
    </source>
</evidence>
<keyword evidence="3" id="KW-1188">Viral release from host cell</keyword>
<name>A0A1W5CV73_9LECA</name>
<dbReference type="InterPro" id="IPR057670">
    <property type="entry name" value="SH3_retrovirus"/>
</dbReference>
<dbReference type="SUPFAM" id="SSF53098">
    <property type="entry name" value="Ribonuclease H-like"/>
    <property type="match status" value="1"/>
</dbReference>
<dbReference type="GO" id="GO:0006508">
    <property type="term" value="P:proteolysis"/>
    <property type="evidence" value="ECO:0007669"/>
    <property type="project" value="UniProtKB-KW"/>
</dbReference>
<evidence type="ECO:0000256" key="14">
    <source>
        <dbReference type="ARBA" id="ARBA00022908"/>
    </source>
</evidence>
<keyword evidence="7" id="KW-0479">Metal-binding</keyword>
<evidence type="ECO:0000256" key="19">
    <source>
        <dbReference type="ARBA" id="ARBA00023172"/>
    </source>
</evidence>
<dbReference type="GO" id="GO:0003887">
    <property type="term" value="F:DNA-directed DNA polymerase activity"/>
    <property type="evidence" value="ECO:0007669"/>
    <property type="project" value="UniProtKB-KW"/>
</dbReference>
<dbReference type="Proteomes" id="UP000192927">
    <property type="component" value="Unassembled WGS sequence"/>
</dbReference>
<evidence type="ECO:0000256" key="2">
    <source>
        <dbReference type="ARBA" id="ARBA00022578"/>
    </source>
</evidence>
<evidence type="ECO:0000256" key="22">
    <source>
        <dbReference type="SAM" id="MobiDB-lite"/>
    </source>
</evidence>
<dbReference type="PANTHER" id="PTHR42648:SF11">
    <property type="entry name" value="TRANSPOSON TY4-P GAG-POL POLYPROTEIN"/>
    <property type="match status" value="1"/>
</dbReference>
<keyword evidence="14" id="KW-0229">DNA integration</keyword>
<keyword evidence="13" id="KW-0694">RNA-binding</keyword>
<keyword evidence="25" id="KW-1185">Reference proteome</keyword>
<evidence type="ECO:0000256" key="17">
    <source>
        <dbReference type="ARBA" id="ARBA00023113"/>
    </source>
</evidence>
<dbReference type="InterPro" id="IPR054722">
    <property type="entry name" value="PolX-like_BBD"/>
</dbReference>
<keyword evidence="9" id="KW-0255">Endonuclease</keyword>
<dbReference type="GO" id="GO:0005524">
    <property type="term" value="F:ATP binding"/>
    <property type="evidence" value="ECO:0007669"/>
    <property type="project" value="UniProtKB-KW"/>
</dbReference>
<feature type="region of interest" description="Disordered" evidence="22">
    <location>
        <begin position="81"/>
        <end position="105"/>
    </location>
</feature>
<dbReference type="GO" id="GO:0003723">
    <property type="term" value="F:RNA binding"/>
    <property type="evidence" value="ECO:0007669"/>
    <property type="project" value="UniProtKB-KW"/>
</dbReference>
<keyword evidence="6" id="KW-0540">Nuclease</keyword>
<evidence type="ECO:0000256" key="1">
    <source>
        <dbReference type="ARBA" id="ARBA00002180"/>
    </source>
</evidence>
<dbReference type="InterPro" id="IPR001584">
    <property type="entry name" value="Integrase_cat-core"/>
</dbReference>
<dbReference type="GO" id="GO:0003677">
    <property type="term" value="F:DNA binding"/>
    <property type="evidence" value="ECO:0007669"/>
    <property type="project" value="UniProtKB-KW"/>
</dbReference>
<dbReference type="GO" id="GO:0005634">
    <property type="term" value="C:nucleus"/>
    <property type="evidence" value="ECO:0007669"/>
    <property type="project" value="UniProtKB-ARBA"/>
</dbReference>
<keyword evidence="18" id="KW-0238">DNA-binding</keyword>
<keyword evidence="12" id="KW-0460">Magnesium</keyword>
<evidence type="ECO:0000313" key="24">
    <source>
        <dbReference type="EMBL" id="SLM34763.1"/>
    </source>
</evidence>
<dbReference type="PROSITE" id="PS50994">
    <property type="entry name" value="INTEGRASE"/>
    <property type="match status" value="1"/>
</dbReference>
<evidence type="ECO:0000256" key="6">
    <source>
        <dbReference type="ARBA" id="ARBA00022722"/>
    </source>
</evidence>
<dbReference type="InterPro" id="IPR036397">
    <property type="entry name" value="RNaseH_sf"/>
</dbReference>
<evidence type="ECO:0000256" key="3">
    <source>
        <dbReference type="ARBA" id="ARBA00022612"/>
    </source>
</evidence>
<dbReference type="GO" id="GO:0004519">
    <property type="term" value="F:endonuclease activity"/>
    <property type="evidence" value="ECO:0007669"/>
    <property type="project" value="UniProtKB-KW"/>
</dbReference>
<keyword evidence="10" id="KW-0378">Hydrolase</keyword>
<keyword evidence="4" id="KW-0645">Protease</keyword>
<evidence type="ECO:0000313" key="25">
    <source>
        <dbReference type="Proteomes" id="UP000192927"/>
    </source>
</evidence>
<feature type="domain" description="Integrase catalytic" evidence="23">
    <location>
        <begin position="312"/>
        <end position="476"/>
    </location>
</feature>
<dbReference type="InterPro" id="IPR012337">
    <property type="entry name" value="RNaseH-like_sf"/>
</dbReference>